<name>A0A517XMG2_9BACT</name>
<sequence length="306" mass="34082">MTVGPHVTYVLVDAAGGRYAAMAYLSVAALRRVHPGACITLVCDPPTAAAVPGFRFPLRGLVDELRAEPADMPHPRARSFYLKTRLRDLLAGDFAYLDCDTLPVRPFADVFDRPFDLALVQDRNHHGPVRPVFPEWERPRMKAMGWEYPLARYFNAGVMYVRDTPAARAVAADWQARWHFSYARGDDWDQLALSCAIHTTPAAVAELPPAYNAMVSVHPALARGAKVLHVTVGNSLVGDDTLFGHLLRHLDATGDVDWPTLDRCVARDYPWVGPDWAYRLWHTGNRRRAVVRAVAGRLARLMGGRP</sequence>
<dbReference type="RefSeq" id="WP_202920617.1">
    <property type="nucleotide sequence ID" value="NZ_CP036273.1"/>
</dbReference>
<accession>A0A517XMG2</accession>
<evidence type="ECO:0000313" key="2">
    <source>
        <dbReference type="Proteomes" id="UP000319576"/>
    </source>
</evidence>
<dbReference type="Proteomes" id="UP000319576">
    <property type="component" value="Chromosome"/>
</dbReference>
<dbReference type="EMBL" id="CP036273">
    <property type="protein sequence ID" value="QDU18682.1"/>
    <property type="molecule type" value="Genomic_DNA"/>
</dbReference>
<proteinExistence type="predicted"/>
<dbReference type="InterPro" id="IPR029044">
    <property type="entry name" value="Nucleotide-diphossugar_trans"/>
</dbReference>
<reference evidence="1 2" key="1">
    <citation type="submission" date="2019-02" db="EMBL/GenBank/DDBJ databases">
        <title>Deep-cultivation of Planctomycetes and their phenomic and genomic characterization uncovers novel biology.</title>
        <authorList>
            <person name="Wiegand S."/>
            <person name="Jogler M."/>
            <person name="Boedeker C."/>
            <person name="Pinto D."/>
            <person name="Vollmers J."/>
            <person name="Rivas-Marin E."/>
            <person name="Kohn T."/>
            <person name="Peeters S.H."/>
            <person name="Heuer A."/>
            <person name="Rast P."/>
            <person name="Oberbeckmann S."/>
            <person name="Bunk B."/>
            <person name="Jeske O."/>
            <person name="Meyerdierks A."/>
            <person name="Storesund J.E."/>
            <person name="Kallscheuer N."/>
            <person name="Luecker S."/>
            <person name="Lage O.M."/>
            <person name="Pohl T."/>
            <person name="Merkel B.J."/>
            <person name="Hornburger P."/>
            <person name="Mueller R.-W."/>
            <person name="Bruemmer F."/>
            <person name="Labrenz M."/>
            <person name="Spormann A.M."/>
            <person name="Op den Camp H."/>
            <person name="Overmann J."/>
            <person name="Amann R."/>
            <person name="Jetten M.S.M."/>
            <person name="Mascher T."/>
            <person name="Medema M.H."/>
            <person name="Devos D.P."/>
            <person name="Kaster A.-K."/>
            <person name="Ovreas L."/>
            <person name="Rohde M."/>
            <person name="Galperin M.Y."/>
            <person name="Jogler C."/>
        </authorList>
    </citation>
    <scope>NUCLEOTIDE SEQUENCE [LARGE SCALE GENOMIC DNA]</scope>
    <source>
        <strain evidence="1 2">ETA_A1</strain>
    </source>
</reference>
<gene>
    <name evidence="1" type="ORF">ETAA1_05750</name>
</gene>
<dbReference type="KEGG" id="uli:ETAA1_05750"/>
<dbReference type="Gene3D" id="3.90.550.10">
    <property type="entry name" value="Spore Coat Polysaccharide Biosynthesis Protein SpsA, Chain A"/>
    <property type="match status" value="1"/>
</dbReference>
<keyword evidence="2" id="KW-1185">Reference proteome</keyword>
<organism evidence="1 2">
    <name type="scientific">Urbifossiella limnaea</name>
    <dbReference type="NCBI Taxonomy" id="2528023"/>
    <lineage>
        <taxon>Bacteria</taxon>
        <taxon>Pseudomonadati</taxon>
        <taxon>Planctomycetota</taxon>
        <taxon>Planctomycetia</taxon>
        <taxon>Gemmatales</taxon>
        <taxon>Gemmataceae</taxon>
        <taxon>Urbifossiella</taxon>
    </lineage>
</organism>
<evidence type="ECO:0008006" key="3">
    <source>
        <dbReference type="Google" id="ProtNLM"/>
    </source>
</evidence>
<evidence type="ECO:0000313" key="1">
    <source>
        <dbReference type="EMBL" id="QDU18682.1"/>
    </source>
</evidence>
<dbReference type="SUPFAM" id="SSF53448">
    <property type="entry name" value="Nucleotide-diphospho-sugar transferases"/>
    <property type="match status" value="1"/>
</dbReference>
<dbReference type="AlphaFoldDB" id="A0A517XMG2"/>
<protein>
    <recommendedName>
        <fullName evidence="3">Nucleotide-diphospho-sugar transferase domain-containing protein</fullName>
    </recommendedName>
</protein>